<dbReference type="RefSeq" id="WP_127835613.1">
    <property type="nucleotide sequence ID" value="NZ_CP032680.1"/>
</dbReference>
<organism evidence="1 2">
    <name type="scientific">Lactobacillus johnsonii</name>
    <dbReference type="NCBI Taxonomy" id="33959"/>
    <lineage>
        <taxon>Bacteria</taxon>
        <taxon>Bacillati</taxon>
        <taxon>Bacillota</taxon>
        <taxon>Bacilli</taxon>
        <taxon>Lactobacillales</taxon>
        <taxon>Lactobacillaceae</taxon>
        <taxon>Lactobacillus</taxon>
    </lineage>
</organism>
<evidence type="ECO:0000313" key="1">
    <source>
        <dbReference type="EMBL" id="AZZ67203.1"/>
    </source>
</evidence>
<dbReference type="Proteomes" id="UP000283758">
    <property type="component" value="Chromosome"/>
</dbReference>
<dbReference type="AlphaFoldDB" id="A0A9W3Z0G3"/>
<accession>A0A9W3Z0G3</accession>
<dbReference type="EMBL" id="CP032680">
    <property type="protein sequence ID" value="AZZ67203.1"/>
    <property type="molecule type" value="Genomic_DNA"/>
</dbReference>
<proteinExistence type="predicted"/>
<protein>
    <submittedName>
        <fullName evidence="1">Uncharacterized protein</fullName>
    </submittedName>
</protein>
<evidence type="ECO:0000313" key="2">
    <source>
        <dbReference type="Proteomes" id="UP000283758"/>
    </source>
</evidence>
<gene>
    <name evidence="1" type="ORF">D7321_03405</name>
</gene>
<name>A0A9W3Z0G3_LACJH</name>
<reference evidence="1 2" key="1">
    <citation type="submission" date="2018-10" db="EMBL/GenBank/DDBJ databases">
        <title>Complete genome sequencing of Lactobacillus johnsonii ZLJ010.</title>
        <authorList>
            <person name="Zhang W."/>
            <person name="Ji H."/>
            <person name="Wang J."/>
            <person name="Zhang D."/>
            <person name="Liu H."/>
            <person name="Wang S."/>
            <person name="Wang Y."/>
        </authorList>
    </citation>
    <scope>NUCLEOTIDE SEQUENCE [LARGE SCALE GENOMIC DNA]</scope>
    <source>
        <strain evidence="1 2">ZLJ010</strain>
    </source>
</reference>
<sequence>MFILNGQKISNDFRINSQNAVGSEFDLDTPFYGIKHINGEKPKNYPDNFLPWGICISIETVVSARVQIAIDTTNHIAIRNYAGQSGSLSWSNWKVLGGVNRSTICYAFIPRMEVAA</sequence>